<accession>A0AAW1QXN3</accession>
<dbReference type="Proteomes" id="UP001438707">
    <property type="component" value="Unassembled WGS sequence"/>
</dbReference>
<feature type="region of interest" description="Disordered" evidence="1">
    <location>
        <begin position="156"/>
        <end position="235"/>
    </location>
</feature>
<proteinExistence type="predicted"/>
<keyword evidence="3" id="KW-1185">Reference proteome</keyword>
<organism evidence="2 3">
    <name type="scientific">Apatococcus lobatus</name>
    <dbReference type="NCBI Taxonomy" id="904363"/>
    <lineage>
        <taxon>Eukaryota</taxon>
        <taxon>Viridiplantae</taxon>
        <taxon>Chlorophyta</taxon>
        <taxon>core chlorophytes</taxon>
        <taxon>Trebouxiophyceae</taxon>
        <taxon>Chlorellales</taxon>
        <taxon>Chlorellaceae</taxon>
        <taxon>Apatococcus</taxon>
    </lineage>
</organism>
<evidence type="ECO:0000313" key="2">
    <source>
        <dbReference type="EMBL" id="KAK9826246.1"/>
    </source>
</evidence>
<evidence type="ECO:0000313" key="3">
    <source>
        <dbReference type="Proteomes" id="UP001438707"/>
    </source>
</evidence>
<dbReference type="EMBL" id="JALJOS010000021">
    <property type="protein sequence ID" value="KAK9826246.1"/>
    <property type="molecule type" value="Genomic_DNA"/>
</dbReference>
<feature type="compositionally biased region" description="Polar residues" evidence="1">
    <location>
        <begin position="167"/>
        <end position="181"/>
    </location>
</feature>
<feature type="compositionally biased region" description="Polar residues" evidence="1">
    <location>
        <begin position="224"/>
        <end position="235"/>
    </location>
</feature>
<gene>
    <name evidence="2" type="ORF">WJX74_002263</name>
</gene>
<dbReference type="AlphaFoldDB" id="A0AAW1QXN3"/>
<reference evidence="2 3" key="1">
    <citation type="journal article" date="2024" name="Nat. Commun.">
        <title>Phylogenomics reveals the evolutionary origins of lichenization in chlorophyte algae.</title>
        <authorList>
            <person name="Puginier C."/>
            <person name="Libourel C."/>
            <person name="Otte J."/>
            <person name="Skaloud P."/>
            <person name="Haon M."/>
            <person name="Grisel S."/>
            <person name="Petersen M."/>
            <person name="Berrin J.G."/>
            <person name="Delaux P.M."/>
            <person name="Dal Grande F."/>
            <person name="Keller J."/>
        </authorList>
    </citation>
    <scope>NUCLEOTIDE SEQUENCE [LARGE SCALE GENOMIC DNA]</scope>
    <source>
        <strain evidence="2 3">SAG 2145</strain>
    </source>
</reference>
<name>A0AAW1QXN3_9CHLO</name>
<protein>
    <submittedName>
        <fullName evidence="2">Uncharacterized protein</fullName>
    </submittedName>
</protein>
<sequence>MEQALDFTARLVTLPVYLSCCERCPSGRACFLEKHLATTTSATIACEPPALYGKVDLPTDPKPPSTSLGLNLLDRGHQVNASTKACGSTCLLYPEGNSKFHDRKLAPGGSDVDSYSPVDHVEVKVQVDGASFGNHFTVVSDQNVIAEDTPGNKFGVDFWPNDGKGNSVKTNPFTQQPSSPLVTIFGPGSPPSPSPSPSPPASPSPTLAPRDEGCKSPGYCQKSARLSGSSSQSNWNADCKAHPFSPNKYKTLSGDDTSCADTGIFTGERGMWQVHFPADIKGVGANTQHFYQPDRCRNVKINIWGEFGYPAFLLALLHSARDQAEIQLRNTAIQAVQPPTNSAGRNVRTSTRF</sequence>
<feature type="compositionally biased region" description="Pro residues" evidence="1">
    <location>
        <begin position="188"/>
        <end position="203"/>
    </location>
</feature>
<evidence type="ECO:0000256" key="1">
    <source>
        <dbReference type="SAM" id="MobiDB-lite"/>
    </source>
</evidence>
<comment type="caution">
    <text evidence="2">The sequence shown here is derived from an EMBL/GenBank/DDBJ whole genome shotgun (WGS) entry which is preliminary data.</text>
</comment>